<accession>I7LDD6</accession>
<dbReference type="GO" id="GO:0000155">
    <property type="term" value="F:phosphorelay sensor kinase activity"/>
    <property type="evidence" value="ECO:0007669"/>
    <property type="project" value="InterPro"/>
</dbReference>
<dbReference type="PROSITE" id="PS50109">
    <property type="entry name" value="HIS_KIN"/>
    <property type="match status" value="1"/>
</dbReference>
<dbReference type="Pfam" id="PF00512">
    <property type="entry name" value="HisKA"/>
    <property type="match status" value="1"/>
</dbReference>
<dbReference type="AlphaFoldDB" id="I7LDD6"/>
<keyword evidence="4" id="KW-0597">Phosphoprotein</keyword>
<dbReference type="PROSITE" id="PS50885">
    <property type="entry name" value="HAMP"/>
    <property type="match status" value="1"/>
</dbReference>
<evidence type="ECO:0000256" key="3">
    <source>
        <dbReference type="ARBA" id="ARBA00012438"/>
    </source>
</evidence>
<proteinExistence type="predicted"/>
<evidence type="ECO:0000259" key="12">
    <source>
        <dbReference type="PROSITE" id="PS50885"/>
    </source>
</evidence>
<organism evidence="13 15">
    <name type="scientific">Lactobacillus gigeriorum DSM 23908 = CRBIP 24.85</name>
    <dbReference type="NCBI Taxonomy" id="1423751"/>
    <lineage>
        <taxon>Bacteria</taxon>
        <taxon>Bacillati</taxon>
        <taxon>Bacillota</taxon>
        <taxon>Bacilli</taxon>
        <taxon>Lactobacillales</taxon>
        <taxon>Lactobacillaceae</taxon>
        <taxon>Lactobacillus</taxon>
    </lineage>
</organism>
<dbReference type="InterPro" id="IPR050736">
    <property type="entry name" value="Sensor_HK_Regulatory"/>
</dbReference>
<dbReference type="FunFam" id="1.10.287.130:FF:000001">
    <property type="entry name" value="Two-component sensor histidine kinase"/>
    <property type="match status" value="1"/>
</dbReference>
<evidence type="ECO:0000256" key="9">
    <source>
        <dbReference type="SAM" id="Coils"/>
    </source>
</evidence>
<dbReference type="SMART" id="SM00387">
    <property type="entry name" value="HATPase_c"/>
    <property type="match status" value="1"/>
</dbReference>
<evidence type="ECO:0000256" key="2">
    <source>
        <dbReference type="ARBA" id="ARBA00004370"/>
    </source>
</evidence>
<evidence type="ECO:0000256" key="5">
    <source>
        <dbReference type="ARBA" id="ARBA00022679"/>
    </source>
</evidence>
<dbReference type="InterPro" id="IPR005467">
    <property type="entry name" value="His_kinase_dom"/>
</dbReference>
<dbReference type="InterPro" id="IPR004358">
    <property type="entry name" value="Sig_transdc_His_kin-like_C"/>
</dbReference>
<keyword evidence="8 10" id="KW-0472">Membrane</keyword>
<dbReference type="SUPFAM" id="SSF47384">
    <property type="entry name" value="Homodimeric domain of signal transducing histidine kinase"/>
    <property type="match status" value="1"/>
</dbReference>
<evidence type="ECO:0000256" key="7">
    <source>
        <dbReference type="ARBA" id="ARBA00023012"/>
    </source>
</evidence>
<dbReference type="InterPro" id="IPR003661">
    <property type="entry name" value="HisK_dim/P_dom"/>
</dbReference>
<dbReference type="InterPro" id="IPR003660">
    <property type="entry name" value="HAMP_dom"/>
</dbReference>
<evidence type="ECO:0000313" key="13">
    <source>
        <dbReference type="EMBL" id="CCI87246.1"/>
    </source>
</evidence>
<keyword evidence="10" id="KW-0812">Transmembrane</keyword>
<dbReference type="EMBL" id="AYZO01000001">
    <property type="protein sequence ID" value="KRN14783.1"/>
    <property type="molecule type" value="Genomic_DNA"/>
</dbReference>
<evidence type="ECO:0000313" key="14">
    <source>
        <dbReference type="EMBL" id="KRN14783.1"/>
    </source>
</evidence>
<evidence type="ECO:0000256" key="4">
    <source>
        <dbReference type="ARBA" id="ARBA00022553"/>
    </source>
</evidence>
<dbReference type="Pfam" id="PF02518">
    <property type="entry name" value="HATPase_c"/>
    <property type="match status" value="1"/>
</dbReference>
<keyword evidence="9" id="KW-0175">Coiled coil</keyword>
<reference evidence="14 16" key="2">
    <citation type="journal article" date="2015" name="Genome Announc.">
        <title>Expanding the biotechnology potential of lactobacilli through comparative genomics of 213 strains and associated genera.</title>
        <authorList>
            <person name="Sun Z."/>
            <person name="Harris H.M."/>
            <person name="McCann A."/>
            <person name="Guo C."/>
            <person name="Argimon S."/>
            <person name="Zhang W."/>
            <person name="Yang X."/>
            <person name="Jeffery I.B."/>
            <person name="Cooney J.C."/>
            <person name="Kagawa T.F."/>
            <person name="Liu W."/>
            <person name="Song Y."/>
            <person name="Salvetti E."/>
            <person name="Wrobel A."/>
            <person name="Rasinkangas P."/>
            <person name="Parkhill J."/>
            <person name="Rea M.C."/>
            <person name="O'Sullivan O."/>
            <person name="Ritari J."/>
            <person name="Douillard F.P."/>
            <person name="Paul Ross R."/>
            <person name="Yang R."/>
            <person name="Briner A.E."/>
            <person name="Felis G.E."/>
            <person name="de Vos W.M."/>
            <person name="Barrangou R."/>
            <person name="Klaenhammer T.R."/>
            <person name="Caufield P.W."/>
            <person name="Cui Y."/>
            <person name="Zhang H."/>
            <person name="O'Toole P.W."/>
        </authorList>
    </citation>
    <scope>NUCLEOTIDE SEQUENCE [LARGE SCALE GENOMIC DNA]</scope>
    <source>
        <strain evidence="14 16">DSM 23908</strain>
    </source>
</reference>
<sequence length="481" mass="54712">MKLIYQHLLSFLLIILTTISIIGYAELDYAKNQAYEQNFHRMEGYAQSLGSLAVAQENSGEDTLSVQFLDQLQYVLKGEQVHLQIFNAQNEQIYPKSLGMKLNSSVFKLLKKGREIRIKNNNVQSFYIGQTKDAYTGVLIPWFNNQKLIGIVWIGSTVRNVEKPIMMAKRNLLNALLISLLVGIVLSLVLAYYSTTKIKRLSRATEKVATGDFDVQIKHKDHDEIDQLASNFNRMVRELKKSSEEIKAQEKRRDQFMADAAHEMRTPLTTINGILEGLQYDAIPEESKPKSIDLMRRETKRLIRLVNENLDYEKIRSNQIALTKTVFDASVILHDVKTQMMSNAEKVNDKLVLDVPEKIEVYADVDRFKQIMVNLVQNAIQFTNNGTITIVANRIDHGAEFRVIDNGIGMSEEQTKYIFERFFKADPSRAKLGFGESGLGLAIVASLIEQHGGKVKVDSKPDEGSTFTVILYDQGYEQFVK</sequence>
<name>I7LDD6_9LACO</name>
<dbReference type="OrthoDB" id="3436at2"/>
<dbReference type="SUPFAM" id="SSF158472">
    <property type="entry name" value="HAMP domain-like"/>
    <property type="match status" value="1"/>
</dbReference>
<evidence type="ECO:0000256" key="8">
    <source>
        <dbReference type="ARBA" id="ARBA00023136"/>
    </source>
</evidence>
<dbReference type="GO" id="GO:0016020">
    <property type="term" value="C:membrane"/>
    <property type="evidence" value="ECO:0007669"/>
    <property type="project" value="UniProtKB-SubCell"/>
</dbReference>
<feature type="domain" description="HAMP" evidence="12">
    <location>
        <begin position="192"/>
        <end position="244"/>
    </location>
</feature>
<evidence type="ECO:0000313" key="15">
    <source>
        <dbReference type="Proteomes" id="UP000009326"/>
    </source>
</evidence>
<evidence type="ECO:0000256" key="6">
    <source>
        <dbReference type="ARBA" id="ARBA00022777"/>
    </source>
</evidence>
<keyword evidence="16" id="KW-1185">Reference proteome</keyword>
<dbReference type="FunFam" id="3.30.565.10:FF:000006">
    <property type="entry name" value="Sensor histidine kinase WalK"/>
    <property type="match status" value="1"/>
</dbReference>
<dbReference type="EC" id="2.7.13.3" evidence="3"/>
<dbReference type="InterPro" id="IPR036890">
    <property type="entry name" value="HATPase_C_sf"/>
</dbReference>
<dbReference type="CDD" id="cd00075">
    <property type="entry name" value="HATPase"/>
    <property type="match status" value="1"/>
</dbReference>
<keyword evidence="7" id="KW-0902">Two-component regulatory system</keyword>
<dbReference type="STRING" id="1423751.FC38_GL000075"/>
<reference evidence="13 15" key="1">
    <citation type="submission" date="2012-06" db="EMBL/GenBank/DDBJ databases">
        <title>Draft genome sequence of Lactobacillus gigeriorum CRBIP 24.85T, isolated from chicken crop.</title>
        <authorList>
            <person name="Cousin S."/>
            <person name="Ma L."/>
            <person name="Creno S."/>
            <person name="Clermont D."/>
            <person name="Loux V."/>
            <person name="Bizet C."/>
            <person name="Bouchier C."/>
        </authorList>
    </citation>
    <scope>NUCLEOTIDE SEQUENCE [LARGE SCALE GENOMIC DNA]</scope>
    <source>
        <strain evidence="15">CRBIP 24.85T</strain>
        <strain evidence="13">Type strain: CRBIP 24.85</strain>
    </source>
</reference>
<dbReference type="PANTHER" id="PTHR43711">
    <property type="entry name" value="TWO-COMPONENT HISTIDINE KINASE"/>
    <property type="match status" value="1"/>
</dbReference>
<keyword evidence="6 13" id="KW-0418">Kinase</keyword>
<dbReference type="SUPFAM" id="SSF55874">
    <property type="entry name" value="ATPase domain of HSP90 chaperone/DNA topoisomerase II/histidine kinase"/>
    <property type="match status" value="1"/>
</dbReference>
<feature type="transmembrane region" description="Helical" evidence="10">
    <location>
        <begin position="6"/>
        <end position="25"/>
    </location>
</feature>
<dbReference type="SMART" id="SM00304">
    <property type="entry name" value="HAMP"/>
    <property type="match status" value="1"/>
</dbReference>
<dbReference type="PANTHER" id="PTHR43711:SF1">
    <property type="entry name" value="HISTIDINE KINASE 1"/>
    <property type="match status" value="1"/>
</dbReference>
<evidence type="ECO:0000256" key="1">
    <source>
        <dbReference type="ARBA" id="ARBA00000085"/>
    </source>
</evidence>
<comment type="caution">
    <text evidence="13">The sequence shown here is derived from an EMBL/GenBank/DDBJ whole genome shotgun (WGS) entry which is preliminary data.</text>
</comment>
<keyword evidence="5 13" id="KW-0808">Transferase</keyword>
<gene>
    <name evidence="13" type="ORF">BN52_03555</name>
    <name evidence="14" type="ORF">FC38_GL000075</name>
</gene>
<dbReference type="CDD" id="cd06225">
    <property type="entry name" value="HAMP"/>
    <property type="match status" value="1"/>
</dbReference>
<comment type="subcellular location">
    <subcellularLocation>
        <location evidence="2">Membrane</location>
    </subcellularLocation>
</comment>
<dbReference type="Gene3D" id="6.10.340.10">
    <property type="match status" value="1"/>
</dbReference>
<dbReference type="PATRIC" id="fig|1423751.3.peg.77"/>
<comment type="catalytic activity">
    <reaction evidence="1">
        <text>ATP + protein L-histidine = ADP + protein N-phospho-L-histidine.</text>
        <dbReference type="EC" id="2.7.13.3"/>
    </reaction>
</comment>
<dbReference type="InterPro" id="IPR036097">
    <property type="entry name" value="HisK_dim/P_sf"/>
</dbReference>
<dbReference type="EMBL" id="CAKC01000059">
    <property type="protein sequence ID" value="CCI87246.1"/>
    <property type="molecule type" value="Genomic_DNA"/>
</dbReference>
<dbReference type="Proteomes" id="UP000009326">
    <property type="component" value="Unassembled WGS sequence"/>
</dbReference>
<feature type="domain" description="Histidine kinase" evidence="11">
    <location>
        <begin position="259"/>
        <end position="475"/>
    </location>
</feature>
<dbReference type="SMART" id="SM00388">
    <property type="entry name" value="HisKA"/>
    <property type="match status" value="1"/>
</dbReference>
<dbReference type="PRINTS" id="PR00344">
    <property type="entry name" value="BCTRLSENSOR"/>
</dbReference>
<dbReference type="Proteomes" id="UP000051521">
    <property type="component" value="Unassembled WGS sequence"/>
</dbReference>
<feature type="transmembrane region" description="Helical" evidence="10">
    <location>
        <begin position="172"/>
        <end position="193"/>
    </location>
</feature>
<evidence type="ECO:0000259" key="11">
    <source>
        <dbReference type="PROSITE" id="PS50109"/>
    </source>
</evidence>
<dbReference type="InterPro" id="IPR003594">
    <property type="entry name" value="HATPase_dom"/>
</dbReference>
<evidence type="ECO:0000256" key="10">
    <source>
        <dbReference type="SAM" id="Phobius"/>
    </source>
</evidence>
<dbReference type="Pfam" id="PF00672">
    <property type="entry name" value="HAMP"/>
    <property type="match status" value="1"/>
</dbReference>
<dbReference type="RefSeq" id="WP_008473421.1">
    <property type="nucleotide sequence ID" value="NZ_AYZO01000001.1"/>
</dbReference>
<keyword evidence="10" id="KW-1133">Transmembrane helix</keyword>
<dbReference type="Gene3D" id="3.30.565.10">
    <property type="entry name" value="Histidine kinase-like ATPase, C-terminal domain"/>
    <property type="match status" value="1"/>
</dbReference>
<evidence type="ECO:0000313" key="16">
    <source>
        <dbReference type="Proteomes" id="UP000051521"/>
    </source>
</evidence>
<feature type="coiled-coil region" evidence="9">
    <location>
        <begin position="225"/>
        <end position="259"/>
    </location>
</feature>
<dbReference type="Gene3D" id="1.10.287.130">
    <property type="match status" value="1"/>
</dbReference>
<protein>
    <recommendedName>
        <fullName evidence="3">histidine kinase</fullName>
        <ecNumber evidence="3">2.7.13.3</ecNumber>
    </recommendedName>
</protein>
<dbReference type="CDD" id="cd00082">
    <property type="entry name" value="HisKA"/>
    <property type="match status" value="1"/>
</dbReference>